<dbReference type="SMART" id="SM01135">
    <property type="entry name" value="DIRP"/>
    <property type="match status" value="1"/>
</dbReference>
<protein>
    <recommendedName>
        <fullName evidence="4">DIRP domain-containing protein</fullName>
    </recommendedName>
</protein>
<dbReference type="GO" id="GO:0006357">
    <property type="term" value="P:regulation of transcription by RNA polymerase II"/>
    <property type="evidence" value="ECO:0007669"/>
    <property type="project" value="TreeGrafter"/>
</dbReference>
<evidence type="ECO:0000259" key="4">
    <source>
        <dbReference type="SMART" id="SM01135"/>
    </source>
</evidence>
<keyword evidence="2" id="KW-0539">Nucleus</keyword>
<dbReference type="InterPro" id="IPR010561">
    <property type="entry name" value="LIN-9/ALY1"/>
</dbReference>
<sequence length="600" mass="67565">MHARVKFQTEVAKGLGHIPDTSQSPPMASSNDCLSLLNNRHSARLGLKPSADTKNDDVAHKIALALTEASHRGDSPLVSWKSKRKAKGTPPTVTNREMMCAEPEMTTTKRRASVMDEGGYELSFGSTEPDNEYFDRDQSGTEEGEKQGTIKGKLETKVAKSARSFYKEQRNKSKKALVAEDESSPFDALQTLADLSLMMPKTAYTGNTLRFEKQGKLANPPRNAFSSAELDMQKSSMEKDRRSTEGIVDEQPDKLVPSFRNRELNIKEKLSNCLSRYQVQRWCAFEWFYSAIDYPWLATREFVEYLNHVGLGHVPRLTRVEWGVIRSSLGRPRRFSEQFLKEEKEKLNQYRESVRTHYAELNAGTREELPTDLARPLSVEQHVIAFHPRTREIHNGIVLTVDPYIDCMPLNPVENLPASFTKHNVNVNKYIENLKELKINEHLKEGKTEGGNHQILYKLKVGPGETATAEGANSQPSIPAQIQAKEADIRAIFELTRRLDKKDAMVSELRRMNDEVLDNQNGDNFIRDSESFKKEYAALAVSLAKPVESLRDPGGNSSSSGYSCHAQESAGHVCHIVESSRAKARKMVDAAIMQKYDCSE</sequence>
<evidence type="ECO:0000256" key="1">
    <source>
        <dbReference type="ARBA" id="ARBA00004123"/>
    </source>
</evidence>
<dbReference type="GO" id="GO:0005654">
    <property type="term" value="C:nucleoplasm"/>
    <property type="evidence" value="ECO:0007669"/>
    <property type="project" value="TreeGrafter"/>
</dbReference>
<dbReference type="STRING" id="106549.A0A540MVA4"/>
<dbReference type="GO" id="GO:0051726">
    <property type="term" value="P:regulation of cell cycle"/>
    <property type="evidence" value="ECO:0007669"/>
    <property type="project" value="TreeGrafter"/>
</dbReference>
<gene>
    <name evidence="5" type="ORF">C1H46_011697</name>
</gene>
<feature type="domain" description="DIRP" evidence="4">
    <location>
        <begin position="288"/>
        <end position="389"/>
    </location>
</feature>
<dbReference type="Proteomes" id="UP000315295">
    <property type="component" value="Unassembled WGS sequence"/>
</dbReference>
<evidence type="ECO:0000256" key="3">
    <source>
        <dbReference type="SAM" id="MobiDB-lite"/>
    </source>
</evidence>
<comment type="subcellular location">
    <subcellularLocation>
        <location evidence="1">Nucleus</location>
    </subcellularLocation>
</comment>
<dbReference type="PANTHER" id="PTHR21689:SF2">
    <property type="entry name" value="PROTEIN LIN-9 HOMOLOG"/>
    <property type="match status" value="1"/>
</dbReference>
<keyword evidence="6" id="KW-1185">Reference proteome</keyword>
<dbReference type="AlphaFoldDB" id="A0A540MVA4"/>
<dbReference type="GO" id="GO:0006351">
    <property type="term" value="P:DNA-templated transcription"/>
    <property type="evidence" value="ECO:0007669"/>
    <property type="project" value="InterPro"/>
</dbReference>
<feature type="region of interest" description="Disordered" evidence="3">
    <location>
        <begin position="124"/>
        <end position="154"/>
    </location>
</feature>
<dbReference type="Pfam" id="PF06584">
    <property type="entry name" value="DIRP"/>
    <property type="match status" value="1"/>
</dbReference>
<dbReference type="GO" id="GO:0003677">
    <property type="term" value="F:DNA binding"/>
    <property type="evidence" value="ECO:0007669"/>
    <property type="project" value="TreeGrafter"/>
</dbReference>
<comment type="caution">
    <text evidence="5">The sequence shown here is derived from an EMBL/GenBank/DDBJ whole genome shotgun (WGS) entry which is preliminary data.</text>
</comment>
<evidence type="ECO:0000313" key="5">
    <source>
        <dbReference type="EMBL" id="TQE02724.1"/>
    </source>
</evidence>
<name>A0A540MVA4_MALBA</name>
<evidence type="ECO:0000256" key="2">
    <source>
        <dbReference type="ARBA" id="ARBA00023242"/>
    </source>
</evidence>
<proteinExistence type="predicted"/>
<dbReference type="EMBL" id="VIEB01000170">
    <property type="protein sequence ID" value="TQE02724.1"/>
    <property type="molecule type" value="Genomic_DNA"/>
</dbReference>
<evidence type="ECO:0000313" key="6">
    <source>
        <dbReference type="Proteomes" id="UP000315295"/>
    </source>
</evidence>
<dbReference type="InterPro" id="IPR033471">
    <property type="entry name" value="DIRP"/>
</dbReference>
<accession>A0A540MVA4</accession>
<feature type="region of interest" description="Disordered" evidence="3">
    <location>
        <begin position="74"/>
        <end position="94"/>
    </location>
</feature>
<dbReference type="PANTHER" id="PTHR21689">
    <property type="entry name" value="LIN-9"/>
    <property type="match status" value="1"/>
</dbReference>
<feature type="compositionally biased region" description="Basic and acidic residues" evidence="3">
    <location>
        <begin position="133"/>
        <end position="154"/>
    </location>
</feature>
<dbReference type="GO" id="GO:0017053">
    <property type="term" value="C:transcription repressor complex"/>
    <property type="evidence" value="ECO:0007669"/>
    <property type="project" value="InterPro"/>
</dbReference>
<reference evidence="5 6" key="1">
    <citation type="journal article" date="2019" name="G3 (Bethesda)">
        <title>Sequencing of a Wild Apple (Malus baccata) Genome Unravels the Differences Between Cultivated and Wild Apple Species Regarding Disease Resistance and Cold Tolerance.</title>
        <authorList>
            <person name="Chen X."/>
        </authorList>
    </citation>
    <scope>NUCLEOTIDE SEQUENCE [LARGE SCALE GENOMIC DNA]</scope>
    <source>
        <strain evidence="6">cv. Shandingzi</strain>
        <tissue evidence="5">Leaves</tissue>
    </source>
</reference>
<organism evidence="5 6">
    <name type="scientific">Malus baccata</name>
    <name type="common">Siberian crab apple</name>
    <name type="synonym">Pyrus baccata</name>
    <dbReference type="NCBI Taxonomy" id="106549"/>
    <lineage>
        <taxon>Eukaryota</taxon>
        <taxon>Viridiplantae</taxon>
        <taxon>Streptophyta</taxon>
        <taxon>Embryophyta</taxon>
        <taxon>Tracheophyta</taxon>
        <taxon>Spermatophyta</taxon>
        <taxon>Magnoliopsida</taxon>
        <taxon>eudicotyledons</taxon>
        <taxon>Gunneridae</taxon>
        <taxon>Pentapetalae</taxon>
        <taxon>rosids</taxon>
        <taxon>fabids</taxon>
        <taxon>Rosales</taxon>
        <taxon>Rosaceae</taxon>
        <taxon>Amygdaloideae</taxon>
        <taxon>Maleae</taxon>
        <taxon>Malus</taxon>
    </lineage>
</organism>